<dbReference type="AlphaFoldDB" id="A0A0B9G4S6"/>
<sequence>MLIGKVEADIQELYREFLGGDLMLSESDDKIDISKPLKTIKKYKIVYYDTDPEKVEEFKKRHEYIISKDGKKTKGSCWLAIEGYSCINDILERISSHSTEPIDLILVDFFGTKPTTKDIHYELFSGYNKDKSENKSNSNENVNINDIINEFQEHKDYVNIQLSKKSVPEGKYAIKTIHKYISSLGYYDIPIAIHSMLARRLISSKEASELQSMGVLWVWKPKEESKDEPQKEPEKLNAIANAEFDSIHSAITASELKKDKYKDILSDLNRSIIFQVLSFVSLFIAVITLIYGVYLGYNDKNFKLIDKAPELITIISGLLVLLYHVYDYYTFKRKLKKAFL</sequence>
<gene>
    <name evidence="2" type="ORF">RJ45_09985</name>
</gene>
<dbReference type="RefSeq" id="WP_039461114.1">
    <property type="nucleotide sequence ID" value="NZ_JWLZ01000152.1"/>
</dbReference>
<dbReference type="Proteomes" id="UP000031278">
    <property type="component" value="Unassembled WGS sequence"/>
</dbReference>
<proteinExistence type="predicted"/>
<comment type="caution">
    <text evidence="2">The sequence shown here is derived from an EMBL/GenBank/DDBJ whole genome shotgun (WGS) entry which is preliminary data.</text>
</comment>
<evidence type="ECO:0000313" key="2">
    <source>
        <dbReference type="EMBL" id="KHT63683.1"/>
    </source>
</evidence>
<reference evidence="2 3" key="1">
    <citation type="submission" date="2014-12" db="EMBL/GenBank/DDBJ databases">
        <title>Genome sequencing of Photobacterium gaetbulicola AD005a.</title>
        <authorList>
            <person name="Adrian T.G.S."/>
            <person name="Chan K.G."/>
        </authorList>
    </citation>
    <scope>NUCLEOTIDE SEQUENCE [LARGE SCALE GENOMIC DNA]</scope>
    <source>
        <strain evidence="2 3">AD005a</strain>
    </source>
</reference>
<dbReference type="EMBL" id="JWLZ01000152">
    <property type="protein sequence ID" value="KHT63683.1"/>
    <property type="molecule type" value="Genomic_DNA"/>
</dbReference>
<evidence type="ECO:0000313" key="3">
    <source>
        <dbReference type="Proteomes" id="UP000031278"/>
    </source>
</evidence>
<organism evidence="2 3">
    <name type="scientific">Photobacterium gaetbulicola</name>
    <dbReference type="NCBI Taxonomy" id="1295392"/>
    <lineage>
        <taxon>Bacteria</taxon>
        <taxon>Pseudomonadati</taxon>
        <taxon>Pseudomonadota</taxon>
        <taxon>Gammaproteobacteria</taxon>
        <taxon>Vibrionales</taxon>
        <taxon>Vibrionaceae</taxon>
        <taxon>Photobacterium</taxon>
    </lineage>
</organism>
<accession>A0A0B9G4S6</accession>
<feature type="transmembrane region" description="Helical" evidence="1">
    <location>
        <begin position="272"/>
        <end position="291"/>
    </location>
</feature>
<name>A0A0B9G4S6_9GAMM</name>
<protein>
    <submittedName>
        <fullName evidence="2">Uncharacterized protein</fullName>
    </submittedName>
</protein>
<feature type="transmembrane region" description="Helical" evidence="1">
    <location>
        <begin position="311"/>
        <end position="329"/>
    </location>
</feature>
<keyword evidence="1" id="KW-0472">Membrane</keyword>
<keyword evidence="1" id="KW-1133">Transmembrane helix</keyword>
<evidence type="ECO:0000256" key="1">
    <source>
        <dbReference type="SAM" id="Phobius"/>
    </source>
</evidence>
<keyword evidence="1" id="KW-0812">Transmembrane</keyword>